<comment type="subcellular location">
    <subcellularLocation>
        <location evidence="1">Periplasm</location>
    </subcellularLocation>
</comment>
<evidence type="ECO:0000256" key="3">
    <source>
        <dbReference type="ARBA" id="ARBA00022764"/>
    </source>
</evidence>
<evidence type="ECO:0000256" key="4">
    <source>
        <dbReference type="ARBA" id="ARBA00023239"/>
    </source>
</evidence>
<dbReference type="InterPro" id="IPR008929">
    <property type="entry name" value="Chondroitin_lyas"/>
</dbReference>
<dbReference type="Proteomes" id="UP000230821">
    <property type="component" value="Unassembled WGS sequence"/>
</dbReference>
<keyword evidence="3" id="KW-0574">Periplasm</keyword>
<evidence type="ECO:0000259" key="5">
    <source>
        <dbReference type="Pfam" id="PF07940"/>
    </source>
</evidence>
<evidence type="ECO:0000256" key="1">
    <source>
        <dbReference type="ARBA" id="ARBA00004418"/>
    </source>
</evidence>
<reference evidence="7 8" key="1">
    <citation type="submission" date="2017-10" db="EMBL/GenBank/DDBJ databases">
        <title>Novel microbial diversity and functional potential in the marine mammal oral microbiome.</title>
        <authorList>
            <person name="Dudek N.K."/>
            <person name="Sun C.L."/>
            <person name="Burstein D."/>
            <person name="Kantor R.S."/>
            <person name="Aliaga Goltsman D.S."/>
            <person name="Bik E.M."/>
            <person name="Thomas B.C."/>
            <person name="Banfield J.F."/>
            <person name="Relman D.A."/>
        </authorList>
    </citation>
    <scope>NUCLEOTIDE SEQUENCE [LARGE SCALE GENOMIC DNA]</scope>
    <source>
        <strain evidence="7">DOLJORAL78_47_16</strain>
    </source>
</reference>
<dbReference type="InterPro" id="IPR012480">
    <property type="entry name" value="Hepar_II_III_C"/>
</dbReference>
<dbReference type="GO" id="GO:0042597">
    <property type="term" value="C:periplasmic space"/>
    <property type="evidence" value="ECO:0007669"/>
    <property type="project" value="UniProtKB-SubCell"/>
</dbReference>
<feature type="domain" description="Heparin-sulfate lyase N-terminal" evidence="6">
    <location>
        <begin position="13"/>
        <end position="319"/>
    </location>
</feature>
<comment type="caution">
    <text evidence="7">The sequence shown here is derived from an EMBL/GenBank/DDBJ whole genome shotgun (WGS) entry which is preliminary data.</text>
</comment>
<keyword evidence="4" id="KW-0456">Lyase</keyword>
<dbReference type="SUPFAM" id="SSF48230">
    <property type="entry name" value="Chondroitin AC/alginate lyase"/>
    <property type="match status" value="1"/>
</dbReference>
<name>A0A2G6KL66_9BACT</name>
<dbReference type="AlphaFoldDB" id="A0A2G6KL66"/>
<dbReference type="GO" id="GO:0016829">
    <property type="term" value="F:lyase activity"/>
    <property type="evidence" value="ECO:0007669"/>
    <property type="project" value="UniProtKB-KW"/>
</dbReference>
<gene>
    <name evidence="7" type="ORF">CSA56_02785</name>
</gene>
<dbReference type="Gene3D" id="1.50.10.100">
    <property type="entry name" value="Chondroitin AC/alginate lyase"/>
    <property type="match status" value="1"/>
</dbReference>
<evidence type="ECO:0000313" key="7">
    <source>
        <dbReference type="EMBL" id="PIE35772.1"/>
    </source>
</evidence>
<organism evidence="7 8">
    <name type="scientific">candidate division KSB3 bacterium</name>
    <dbReference type="NCBI Taxonomy" id="2044937"/>
    <lineage>
        <taxon>Bacteria</taxon>
        <taxon>candidate division KSB3</taxon>
    </lineage>
</organism>
<dbReference type="PANTHER" id="PTHR39210">
    <property type="entry name" value="HEPARIN-SULFATE LYASE"/>
    <property type="match status" value="1"/>
</dbReference>
<proteinExistence type="predicted"/>
<feature type="domain" description="Heparinase II/III-like C-terminal" evidence="5">
    <location>
        <begin position="426"/>
        <end position="605"/>
    </location>
</feature>
<dbReference type="PANTHER" id="PTHR39210:SF1">
    <property type="entry name" value="HEPARIN-SULFATE LYASE"/>
    <property type="match status" value="1"/>
</dbReference>
<evidence type="ECO:0000313" key="8">
    <source>
        <dbReference type="Proteomes" id="UP000230821"/>
    </source>
</evidence>
<dbReference type="Pfam" id="PF07940">
    <property type="entry name" value="Hepar_II_III_C"/>
    <property type="match status" value="1"/>
</dbReference>
<protein>
    <submittedName>
        <fullName evidence="7">Uncharacterized protein</fullName>
    </submittedName>
</protein>
<dbReference type="InterPro" id="IPR031680">
    <property type="entry name" value="Hepar_II_III_N"/>
</dbReference>
<keyword evidence="2" id="KW-0732">Signal</keyword>
<evidence type="ECO:0000259" key="6">
    <source>
        <dbReference type="Pfam" id="PF16889"/>
    </source>
</evidence>
<dbReference type="EMBL" id="PDSK01000033">
    <property type="protein sequence ID" value="PIE35772.1"/>
    <property type="molecule type" value="Genomic_DNA"/>
</dbReference>
<dbReference type="Pfam" id="PF16889">
    <property type="entry name" value="Hepar_II_III_N"/>
    <property type="match status" value="1"/>
</dbReference>
<accession>A0A2G6KL66</accession>
<sequence length="818" mass="95598">MEFPTKLLGRHDVFQYLNFNIPDLQPIKLSLDFDKKDKAFEQFFRYLKMRNFPATICNWWKRQSIIDALNTHYASEASKILDAANAIMTHQLLLFSSQTIQTDTPILWNRDYEAGTRFEPERWKPDKQYARSQLLDHTQSDIYFVWELNRHRHFLDLGKAYWYSDDERFAEEFVQEVESWIEQNPYPNGINWVDPYEIAIRGLFWLFSYNFFLRSDWFDEDFFCQFYKILLYHGHVTYNALQKASRFSSLSGGSLVAQAAFLYLLGTLFPEYLHSKQWSVFGWEVLQGKSPLLSFDDLTQQEIAPLVNSIELYCVVLLMRQHNRYHTSHAVSECLTTMLEQLLPFLKPGGRLCRVGEEYPQQFLTGMYGAKRGDVRYVFSMAALVLKNPMLAAVGRPFDPMLLWFFGHEGREDFANLPRVEPEQKSYLLPDSSYAVMRNGWDENSSHCLVTASRKQKLLRHSDLLSVELTVHGQEFLIDSGPYSFHQQDKWNQYFGSIQAHNSIAVDRGSHIAFEAHDVECHFDRWVSTESFDYLSGYHTGFEDLDQPIRHRRTIFYYKPDYWIVCDLLTGEGQHFFDQYFHFPPFRLQIDFTNKRVNVQVGTQRHFTLMPFTPREMDVSIFTGGETPDSGWIADGYKTCVEAPLIQYGKQAMAPTTFHTLLCAYPGETPLNFSGRQLQALVHDTPLLAHEVSALEVSCEEETHYFIALHETKTENIRVEEFTFNGMLCFLRYKGKTLREIIVCNATLLMMEEQTLFRSKTPIDHMTLVFDAHTLRVKCLGNYTFEMDFPDITEVVVNERKAFVQNEGDRIVVSTSRV</sequence>
<evidence type="ECO:0000256" key="2">
    <source>
        <dbReference type="ARBA" id="ARBA00022729"/>
    </source>
</evidence>
<dbReference type="Gene3D" id="2.70.98.70">
    <property type="match status" value="1"/>
</dbReference>